<dbReference type="EMBL" id="BAAAQK010000017">
    <property type="protein sequence ID" value="GAA1858621.1"/>
    <property type="molecule type" value="Genomic_DNA"/>
</dbReference>
<dbReference type="RefSeq" id="WP_344420022.1">
    <property type="nucleotide sequence ID" value="NZ_BAAAQK010000017.1"/>
</dbReference>
<dbReference type="Proteomes" id="UP001500449">
    <property type="component" value="Unassembled WGS sequence"/>
</dbReference>
<organism evidence="1 2">
    <name type="scientific">Pseudonocardia ailaonensis</name>
    <dbReference type="NCBI Taxonomy" id="367279"/>
    <lineage>
        <taxon>Bacteria</taxon>
        <taxon>Bacillati</taxon>
        <taxon>Actinomycetota</taxon>
        <taxon>Actinomycetes</taxon>
        <taxon>Pseudonocardiales</taxon>
        <taxon>Pseudonocardiaceae</taxon>
        <taxon>Pseudonocardia</taxon>
    </lineage>
</organism>
<comment type="caution">
    <text evidence="1">The sequence shown here is derived from an EMBL/GenBank/DDBJ whole genome shotgun (WGS) entry which is preliminary data.</text>
</comment>
<protein>
    <submittedName>
        <fullName evidence="1">Uncharacterized protein</fullName>
    </submittedName>
</protein>
<evidence type="ECO:0000313" key="2">
    <source>
        <dbReference type="Proteomes" id="UP001500449"/>
    </source>
</evidence>
<sequence>MSAPTVIPASVLVDRALTRLWRAKTAAFRMPYDTPAHSAARARTIADLFGRERRWWEVLTRHSSSEVAWPYRQAVIEASAKARGDAIFWNETAAFWTARANGATVDEAQDARWSA</sequence>
<accession>A0ABN2ND99</accession>
<keyword evidence="2" id="KW-1185">Reference proteome</keyword>
<evidence type="ECO:0000313" key="1">
    <source>
        <dbReference type="EMBL" id="GAA1858621.1"/>
    </source>
</evidence>
<proteinExistence type="predicted"/>
<reference evidence="1 2" key="1">
    <citation type="journal article" date="2019" name="Int. J. Syst. Evol. Microbiol.">
        <title>The Global Catalogue of Microorganisms (GCM) 10K type strain sequencing project: providing services to taxonomists for standard genome sequencing and annotation.</title>
        <authorList>
            <consortium name="The Broad Institute Genomics Platform"/>
            <consortium name="The Broad Institute Genome Sequencing Center for Infectious Disease"/>
            <person name="Wu L."/>
            <person name="Ma J."/>
        </authorList>
    </citation>
    <scope>NUCLEOTIDE SEQUENCE [LARGE SCALE GENOMIC DNA]</scope>
    <source>
        <strain evidence="1 2">JCM 16009</strain>
    </source>
</reference>
<name>A0ABN2ND99_9PSEU</name>
<gene>
    <name evidence="1" type="ORF">GCM10009836_43540</name>
</gene>